<dbReference type="GO" id="GO:0016874">
    <property type="term" value="F:ligase activity"/>
    <property type="evidence" value="ECO:0007669"/>
    <property type="project" value="UniProtKB-KW"/>
</dbReference>
<keyword evidence="4 6" id="KW-0472">Membrane</keyword>
<feature type="transmembrane region" description="Helical" evidence="6">
    <location>
        <begin position="7"/>
        <end position="24"/>
    </location>
</feature>
<dbReference type="InterPro" id="IPR051533">
    <property type="entry name" value="WaaL-like"/>
</dbReference>
<keyword evidence="8" id="KW-0436">Ligase</keyword>
<evidence type="ECO:0000313" key="8">
    <source>
        <dbReference type="EMBL" id="WDZ87857.1"/>
    </source>
</evidence>
<feature type="domain" description="O-antigen ligase-related" evidence="7">
    <location>
        <begin position="235"/>
        <end position="382"/>
    </location>
</feature>
<dbReference type="RefSeq" id="WP_275034876.1">
    <property type="nucleotide sequence ID" value="NZ_CP118615.1"/>
</dbReference>
<feature type="transmembrane region" description="Helical" evidence="6">
    <location>
        <begin position="108"/>
        <end position="128"/>
    </location>
</feature>
<sequence>MTSHPGRLALLIGAVVLVTVTAGAAVHDPLITAGLVLLLALVYFAARMDGWQRLLALTVVLLVCAASHLAPLADTAFYPRYVAVGCLVAWTACLPGRPGTRLDRWTGAFVVALWATAVVATVSGVWSITPAHTFQQGVALVLLAGLVHALVRRRWTDQAIVIGDLYVVYLVLSLSVVVSIGYGLVDGTVAAAVSSGERFRGVYNNPNLLSAICALTIPLGWAVHRQSRRRVQLLGALAAAFALVLSESRTGLIAVLVGGLWIALRHGMGPLRRLVAVGATVFLLAQAFNLLPAIVGSSWVQQFVGRFTAPETGELSNGRTQLWQAAVELWWQSRPALGFGYGSGLYLFDQARDNDFFAVGVSLVHNSYLQMLLELGLAGAVPLLVLVLAALRVVLRAPMSRVNPGLVWLVLTGLLIQITESAIFGTGQPYPYVFWPTVAAVLLGLPDPHRADRVPAGVPQAARAGGGAVPSHPEQRQPAREAGTAAPR</sequence>
<evidence type="ECO:0000256" key="3">
    <source>
        <dbReference type="ARBA" id="ARBA00022989"/>
    </source>
</evidence>
<dbReference type="Proteomes" id="UP001219605">
    <property type="component" value="Chromosome"/>
</dbReference>
<feature type="transmembrane region" description="Helical" evidence="6">
    <location>
        <begin position="375"/>
        <end position="394"/>
    </location>
</feature>
<feature type="transmembrane region" description="Helical" evidence="6">
    <location>
        <begin position="205"/>
        <end position="223"/>
    </location>
</feature>
<comment type="subcellular location">
    <subcellularLocation>
        <location evidence="1">Membrane</location>
        <topology evidence="1">Multi-pass membrane protein</topology>
    </subcellularLocation>
</comment>
<dbReference type="PANTHER" id="PTHR37422:SF13">
    <property type="entry name" value="LIPOPOLYSACCHARIDE BIOSYNTHESIS PROTEIN PA4999-RELATED"/>
    <property type="match status" value="1"/>
</dbReference>
<feature type="transmembrane region" description="Helical" evidence="6">
    <location>
        <begin position="134"/>
        <end position="151"/>
    </location>
</feature>
<evidence type="ECO:0000256" key="4">
    <source>
        <dbReference type="ARBA" id="ARBA00023136"/>
    </source>
</evidence>
<protein>
    <submittedName>
        <fullName evidence="8">O-antigen ligase family protein</fullName>
    </submittedName>
</protein>
<evidence type="ECO:0000313" key="9">
    <source>
        <dbReference type="Proteomes" id="UP001219605"/>
    </source>
</evidence>
<keyword evidence="2 6" id="KW-0812">Transmembrane</keyword>
<proteinExistence type="predicted"/>
<feature type="region of interest" description="Disordered" evidence="5">
    <location>
        <begin position="454"/>
        <end position="488"/>
    </location>
</feature>
<feature type="transmembrane region" description="Helical" evidence="6">
    <location>
        <begin position="53"/>
        <end position="72"/>
    </location>
</feature>
<organism evidence="8 9">
    <name type="scientific">Micromonospora cathayae</name>
    <dbReference type="NCBI Taxonomy" id="3028804"/>
    <lineage>
        <taxon>Bacteria</taxon>
        <taxon>Bacillati</taxon>
        <taxon>Actinomycetota</taxon>
        <taxon>Actinomycetes</taxon>
        <taxon>Micromonosporales</taxon>
        <taxon>Micromonosporaceae</taxon>
        <taxon>Micromonospora</taxon>
    </lineage>
</organism>
<dbReference type="InterPro" id="IPR007016">
    <property type="entry name" value="O-antigen_ligase-rel_domated"/>
</dbReference>
<dbReference type="PANTHER" id="PTHR37422">
    <property type="entry name" value="TEICHURONIC ACID BIOSYNTHESIS PROTEIN TUAE"/>
    <property type="match status" value="1"/>
</dbReference>
<evidence type="ECO:0000256" key="5">
    <source>
        <dbReference type="SAM" id="MobiDB-lite"/>
    </source>
</evidence>
<name>A0ABY7ZXU8_9ACTN</name>
<feature type="transmembrane region" description="Helical" evidence="6">
    <location>
        <begin position="78"/>
        <end position="96"/>
    </location>
</feature>
<evidence type="ECO:0000256" key="2">
    <source>
        <dbReference type="ARBA" id="ARBA00022692"/>
    </source>
</evidence>
<keyword evidence="9" id="KW-1185">Reference proteome</keyword>
<evidence type="ECO:0000256" key="6">
    <source>
        <dbReference type="SAM" id="Phobius"/>
    </source>
</evidence>
<gene>
    <name evidence="8" type="ORF">PVK37_16325</name>
</gene>
<reference evidence="8 9" key="1">
    <citation type="submission" date="2023-02" db="EMBL/GenBank/DDBJ databases">
        <authorList>
            <person name="Mo P."/>
        </authorList>
    </citation>
    <scope>NUCLEOTIDE SEQUENCE [LARGE SCALE GENOMIC DNA]</scope>
    <source>
        <strain evidence="8 9">HUAS 3</strain>
    </source>
</reference>
<keyword evidence="3 6" id="KW-1133">Transmembrane helix</keyword>
<feature type="transmembrane region" description="Helical" evidence="6">
    <location>
        <begin position="30"/>
        <end position="46"/>
    </location>
</feature>
<feature type="transmembrane region" description="Helical" evidence="6">
    <location>
        <begin position="406"/>
        <end position="424"/>
    </location>
</feature>
<evidence type="ECO:0000256" key="1">
    <source>
        <dbReference type="ARBA" id="ARBA00004141"/>
    </source>
</evidence>
<feature type="transmembrane region" description="Helical" evidence="6">
    <location>
        <begin position="163"/>
        <end position="185"/>
    </location>
</feature>
<evidence type="ECO:0000259" key="7">
    <source>
        <dbReference type="Pfam" id="PF04932"/>
    </source>
</evidence>
<feature type="transmembrane region" description="Helical" evidence="6">
    <location>
        <begin position="274"/>
        <end position="295"/>
    </location>
</feature>
<accession>A0ABY7ZXU8</accession>
<dbReference type="EMBL" id="CP118615">
    <property type="protein sequence ID" value="WDZ87857.1"/>
    <property type="molecule type" value="Genomic_DNA"/>
</dbReference>
<dbReference type="Pfam" id="PF04932">
    <property type="entry name" value="Wzy_C"/>
    <property type="match status" value="1"/>
</dbReference>